<evidence type="ECO:0000256" key="4">
    <source>
        <dbReference type="ARBA" id="ARBA00023136"/>
    </source>
</evidence>
<feature type="transmembrane region" description="Helical" evidence="6">
    <location>
        <begin position="363"/>
        <end position="388"/>
    </location>
</feature>
<dbReference type="OrthoDB" id="3026777at2759"/>
<feature type="transmembrane region" description="Helical" evidence="6">
    <location>
        <begin position="74"/>
        <end position="93"/>
    </location>
</feature>
<feature type="transmembrane region" description="Helical" evidence="6">
    <location>
        <begin position="444"/>
        <end position="462"/>
    </location>
</feature>
<dbReference type="GeneID" id="81388947"/>
<feature type="transmembrane region" description="Helical" evidence="6">
    <location>
        <begin position="400"/>
        <end position="424"/>
    </location>
</feature>
<keyword evidence="3 6" id="KW-1133">Transmembrane helix</keyword>
<keyword evidence="2 6" id="KW-0812">Transmembrane</keyword>
<evidence type="ECO:0000256" key="5">
    <source>
        <dbReference type="SAM" id="MobiDB-lite"/>
    </source>
</evidence>
<dbReference type="EMBL" id="JAPQKT010000009">
    <property type="protein sequence ID" value="KAJ5221988.1"/>
    <property type="molecule type" value="Genomic_DNA"/>
</dbReference>
<reference evidence="8" key="2">
    <citation type="journal article" date="2023" name="IMA Fungus">
        <title>Comparative genomic study of the Penicillium genus elucidates a diverse pangenome and 15 lateral gene transfer events.</title>
        <authorList>
            <person name="Petersen C."/>
            <person name="Sorensen T."/>
            <person name="Nielsen M.R."/>
            <person name="Sondergaard T.E."/>
            <person name="Sorensen J.L."/>
            <person name="Fitzpatrick D.A."/>
            <person name="Frisvad J.C."/>
            <person name="Nielsen K.L."/>
        </authorList>
    </citation>
    <scope>NUCLEOTIDE SEQUENCE</scope>
    <source>
        <strain evidence="8">IBT 23319</strain>
    </source>
</reference>
<keyword evidence="9" id="KW-1185">Reference proteome</keyword>
<dbReference type="AlphaFoldDB" id="A0A9W9TGN6"/>
<reference evidence="8" key="1">
    <citation type="submission" date="2022-11" db="EMBL/GenBank/DDBJ databases">
        <authorList>
            <person name="Petersen C."/>
        </authorList>
    </citation>
    <scope>NUCLEOTIDE SEQUENCE</scope>
    <source>
        <strain evidence="8">IBT 23319</strain>
    </source>
</reference>
<organism evidence="8 9">
    <name type="scientific">Penicillium citrinum</name>
    <dbReference type="NCBI Taxonomy" id="5077"/>
    <lineage>
        <taxon>Eukaryota</taxon>
        <taxon>Fungi</taxon>
        <taxon>Dikarya</taxon>
        <taxon>Ascomycota</taxon>
        <taxon>Pezizomycotina</taxon>
        <taxon>Eurotiomycetes</taxon>
        <taxon>Eurotiomycetidae</taxon>
        <taxon>Eurotiales</taxon>
        <taxon>Aspergillaceae</taxon>
        <taxon>Penicillium</taxon>
    </lineage>
</organism>
<dbReference type="Pfam" id="PF07690">
    <property type="entry name" value="MFS_1"/>
    <property type="match status" value="2"/>
</dbReference>
<feature type="compositionally biased region" description="Polar residues" evidence="5">
    <location>
        <begin position="17"/>
        <end position="29"/>
    </location>
</feature>
<evidence type="ECO:0000256" key="2">
    <source>
        <dbReference type="ARBA" id="ARBA00022692"/>
    </source>
</evidence>
<accession>A0A9W9TGN6</accession>
<dbReference type="RefSeq" id="XP_056496911.1">
    <property type="nucleotide sequence ID" value="XM_056649780.1"/>
</dbReference>
<name>A0A9W9TGN6_PENCI</name>
<evidence type="ECO:0000256" key="6">
    <source>
        <dbReference type="SAM" id="Phobius"/>
    </source>
</evidence>
<sequence length="587" mass="64158">MENEELFAGEPALDAQQRAQGTTSSAVTKNTPLHVHTEPLLAGDDEYYADNAFPRDDEHSDEVEIRPRWRRPHIWWLLPFGLLFTLGFGGLAVPRINLIVSLICRDYFSEKSLGDSQFTYLPVIFGEDNAQCRIPEVQSLVARFQLYLNLITGIISALASPRLGHLSDRYGRTRMIALGATGAVLNEAITVILAKWPEYMSVNLLFIGAMMDGLGGSFTGAQALIHSYASDCTPPDRRSVAFGLFHGALFLGIAAGPTGAAFVIQKTGNTLIVFLIGLAFHITFVLSILLIVPESLSKKRQLAARERHRTKKANTTASKWFSLASLNPMNLITPLSILFPAVGRPSVLFPTRRGASPALRRNIILIAAIDTAVFGVAMGTMQVIIIYAEYIFNWGNVESSLFVGIINVVRVINLFVVLPVVSYFFRTRAPDDGTIRGSDILDVILIRLSIIFDVLGYVGYAMSKHPAMMILSGAVASLGGMGSPTLQSSLTKHVPHDRIGQLLGATGLLHALARVIAPTIFNLIYSMTVATYPQTVFVSLAAVFGLAFLLSLLIRPHVTLDDEPEPDITVEANEEGENENDQLLVRE</sequence>
<feature type="transmembrane region" description="Helical" evidence="6">
    <location>
        <begin position="202"/>
        <end position="228"/>
    </location>
</feature>
<dbReference type="InterPro" id="IPR011701">
    <property type="entry name" value="MFS"/>
</dbReference>
<feature type="transmembrane region" description="Helical" evidence="6">
    <location>
        <begin position="536"/>
        <end position="554"/>
    </location>
</feature>
<evidence type="ECO:0000256" key="1">
    <source>
        <dbReference type="ARBA" id="ARBA00004141"/>
    </source>
</evidence>
<dbReference type="PANTHER" id="PTHR23507:SF40">
    <property type="entry name" value="TETRACYCLINE-EFFLUX TRANSPORTER"/>
    <property type="match status" value="1"/>
</dbReference>
<dbReference type="InterPro" id="IPR020846">
    <property type="entry name" value="MFS_dom"/>
</dbReference>
<dbReference type="GO" id="GO:0022857">
    <property type="term" value="F:transmembrane transporter activity"/>
    <property type="evidence" value="ECO:0007669"/>
    <property type="project" value="InterPro"/>
</dbReference>
<gene>
    <name evidence="8" type="ORF">N7469_010875</name>
</gene>
<feature type="transmembrane region" description="Helical" evidence="6">
    <location>
        <begin position="240"/>
        <end position="264"/>
    </location>
</feature>
<keyword evidence="4 6" id="KW-0472">Membrane</keyword>
<dbReference type="SUPFAM" id="SSF103473">
    <property type="entry name" value="MFS general substrate transporter"/>
    <property type="match status" value="1"/>
</dbReference>
<feature type="transmembrane region" description="Helical" evidence="6">
    <location>
        <begin position="270"/>
        <end position="292"/>
    </location>
</feature>
<dbReference type="PROSITE" id="PS50850">
    <property type="entry name" value="MFS"/>
    <property type="match status" value="1"/>
</dbReference>
<dbReference type="GO" id="GO:0016020">
    <property type="term" value="C:membrane"/>
    <property type="evidence" value="ECO:0007669"/>
    <property type="project" value="UniProtKB-SubCell"/>
</dbReference>
<proteinExistence type="predicted"/>
<feature type="domain" description="Major facilitator superfamily (MFS) profile" evidence="7">
    <location>
        <begin position="82"/>
        <end position="559"/>
    </location>
</feature>
<feature type="region of interest" description="Disordered" evidence="5">
    <location>
        <begin position="1"/>
        <end position="29"/>
    </location>
</feature>
<evidence type="ECO:0000256" key="3">
    <source>
        <dbReference type="ARBA" id="ARBA00022989"/>
    </source>
</evidence>
<evidence type="ECO:0000259" key="7">
    <source>
        <dbReference type="PROSITE" id="PS50850"/>
    </source>
</evidence>
<protein>
    <recommendedName>
        <fullName evidence="7">Major facilitator superfamily (MFS) profile domain-containing protein</fullName>
    </recommendedName>
</protein>
<evidence type="ECO:0000313" key="8">
    <source>
        <dbReference type="EMBL" id="KAJ5221988.1"/>
    </source>
</evidence>
<dbReference type="PANTHER" id="PTHR23507">
    <property type="entry name" value="ZGC:174356"/>
    <property type="match status" value="1"/>
</dbReference>
<evidence type="ECO:0000313" key="9">
    <source>
        <dbReference type="Proteomes" id="UP001147733"/>
    </source>
</evidence>
<dbReference type="InterPro" id="IPR036259">
    <property type="entry name" value="MFS_trans_sf"/>
</dbReference>
<comment type="caution">
    <text evidence="8">The sequence shown here is derived from an EMBL/GenBank/DDBJ whole genome shotgun (WGS) entry which is preliminary data.</text>
</comment>
<comment type="subcellular location">
    <subcellularLocation>
        <location evidence="1">Membrane</location>
        <topology evidence="1">Multi-pass membrane protein</topology>
    </subcellularLocation>
</comment>
<feature type="transmembrane region" description="Helical" evidence="6">
    <location>
        <begin position="144"/>
        <end position="163"/>
    </location>
</feature>
<dbReference type="Gene3D" id="1.20.1250.20">
    <property type="entry name" value="MFS general substrate transporter like domains"/>
    <property type="match status" value="1"/>
</dbReference>
<feature type="transmembrane region" description="Helical" evidence="6">
    <location>
        <begin position="502"/>
        <end position="524"/>
    </location>
</feature>
<dbReference type="Proteomes" id="UP001147733">
    <property type="component" value="Unassembled WGS sequence"/>
</dbReference>